<proteinExistence type="predicted"/>
<evidence type="ECO:0000313" key="2">
    <source>
        <dbReference type="EMBL" id="OSI20405.1"/>
    </source>
</evidence>
<gene>
    <name evidence="2" type="ORF">BV912_07490</name>
</gene>
<dbReference type="AlphaFoldDB" id="A0A1X3DHB1"/>
<dbReference type="Pfam" id="PF07157">
    <property type="entry name" value="DNA_circ_N"/>
    <property type="match status" value="1"/>
</dbReference>
<dbReference type="EMBL" id="MTAB01000015">
    <property type="protein sequence ID" value="OSI20405.1"/>
    <property type="molecule type" value="Genomic_DNA"/>
</dbReference>
<dbReference type="Proteomes" id="UP000193303">
    <property type="component" value="Unassembled WGS sequence"/>
</dbReference>
<name>A0A1X3DHB1_9NEIS</name>
<evidence type="ECO:0000313" key="3">
    <source>
        <dbReference type="Proteomes" id="UP000193303"/>
    </source>
</evidence>
<reference evidence="3" key="1">
    <citation type="submission" date="2017-01" db="EMBL/GenBank/DDBJ databases">
        <authorList>
            <person name="Mah S.A."/>
            <person name="Swanson W.J."/>
            <person name="Moy G.W."/>
            <person name="Vacquier V.D."/>
        </authorList>
    </citation>
    <scope>NUCLEOTIDE SEQUENCE [LARGE SCALE GENOMIC DNA]</scope>
    <source>
        <strain evidence="3">124861</strain>
    </source>
</reference>
<protein>
    <recommendedName>
        <fullName evidence="1">DNA circulation N-terminal domain-containing protein</fullName>
    </recommendedName>
</protein>
<sequence>MALREASFKGAKFHVEETGGRFGRRTVLHQYPFRDVPYGEDLGRAARRFDITAFFIDTAEYQAFVEACESEGAGTLIHPFYGKAFVQLDDAADVRFPRAEGGRYSVQVSFVEAGENNEPDAQEDAGGLLDFAIDDALNLIGQEFSVQWLKEVAGWLDVAEIRLNQVYQFIEGFLDAADLAKSQLSRLTIGSLVAKPLELFARIRSLIRMAIFKAKPFSVRNETGYTIAAHPAFQTASRPQTNLLTTLLGGTVRADWAVNTIGADLQALPPSLADMVRQTAVLEQVRQLAFAEYDGKANLIKDRARALAALEAEITIASSAVFRVLETARTHAVAAVEARIPTLREMKVLETKTTMPALVLAWQVNGSIEAYADIVARNKVRHPGFVPPGRVEVMRDGQ</sequence>
<feature type="domain" description="DNA circulation N-terminal" evidence="1">
    <location>
        <begin position="3"/>
        <end position="84"/>
    </location>
</feature>
<dbReference type="RefSeq" id="WP_085359568.1">
    <property type="nucleotide sequence ID" value="NZ_MTAB01000015.1"/>
</dbReference>
<dbReference type="OrthoDB" id="378644at2"/>
<evidence type="ECO:0000259" key="1">
    <source>
        <dbReference type="Pfam" id="PF07157"/>
    </source>
</evidence>
<organism evidence="2 3">
    <name type="scientific">Neisseria dumasiana</name>
    <dbReference type="NCBI Taxonomy" id="1931275"/>
    <lineage>
        <taxon>Bacteria</taxon>
        <taxon>Pseudomonadati</taxon>
        <taxon>Pseudomonadota</taxon>
        <taxon>Betaproteobacteria</taxon>
        <taxon>Neisseriales</taxon>
        <taxon>Neisseriaceae</taxon>
        <taxon>Neisseria</taxon>
    </lineage>
</organism>
<dbReference type="InterPro" id="IPR009826">
    <property type="entry name" value="DNA_circ_N"/>
</dbReference>
<accession>A0A1X3DHB1</accession>
<comment type="caution">
    <text evidence="2">The sequence shown here is derived from an EMBL/GenBank/DDBJ whole genome shotgun (WGS) entry which is preliminary data.</text>
</comment>